<dbReference type="Gene3D" id="3.40.50.300">
    <property type="entry name" value="P-loop containing nucleotide triphosphate hydrolases"/>
    <property type="match status" value="2"/>
</dbReference>
<dbReference type="AlphaFoldDB" id="A0A538TWT2"/>
<name>A0A538TWT2_UNCEI</name>
<feature type="domain" description="EngA-type G" evidence="2">
    <location>
        <begin position="4"/>
        <end position="167"/>
    </location>
</feature>
<dbReference type="PANTHER" id="PTHR43834">
    <property type="entry name" value="GTPASE DER"/>
    <property type="match status" value="1"/>
</dbReference>
<evidence type="ECO:0000259" key="2">
    <source>
        <dbReference type="PROSITE" id="PS51712"/>
    </source>
</evidence>
<dbReference type="SUPFAM" id="SSF52540">
    <property type="entry name" value="P-loop containing nucleoside triphosphate hydrolases"/>
    <property type="match status" value="2"/>
</dbReference>
<sequence length="209" mass="22143">MSAPVVAIIGRPNVGKSTFFNRVLGARRAVVHDRPGITRDRNAAPTEWGGRAFMLVDTGGFLPGAAAGREALVRRQAELAIELSDVVIFMVDALTGATDLDGAIARALRRRAARTLLVVNKVDRPGDPVTHDFHRLGLGDPIPISAEGGLGVGDLLETMVPLLPSRDEEPLQELPRVAIVGRPNVGKSSIVNALLGEERVIVEPTAGTT</sequence>
<dbReference type="InterPro" id="IPR027417">
    <property type="entry name" value="P-loop_NTPase"/>
</dbReference>
<accession>A0A538TWT2</accession>
<proteinExistence type="inferred from homology"/>
<dbReference type="Pfam" id="PF01926">
    <property type="entry name" value="MMR_HSR1"/>
    <property type="match status" value="2"/>
</dbReference>
<evidence type="ECO:0000313" key="3">
    <source>
        <dbReference type="EMBL" id="TMQ68058.1"/>
    </source>
</evidence>
<dbReference type="PANTHER" id="PTHR43834:SF6">
    <property type="entry name" value="GTPASE DER"/>
    <property type="match status" value="1"/>
</dbReference>
<organism evidence="3 4">
    <name type="scientific">Eiseniibacteriota bacterium</name>
    <dbReference type="NCBI Taxonomy" id="2212470"/>
    <lineage>
        <taxon>Bacteria</taxon>
        <taxon>Candidatus Eiseniibacteriota</taxon>
    </lineage>
</organism>
<dbReference type="InterPro" id="IPR006073">
    <property type="entry name" value="GTP-bd"/>
</dbReference>
<dbReference type="EMBL" id="VBOY01000018">
    <property type="protein sequence ID" value="TMQ68058.1"/>
    <property type="molecule type" value="Genomic_DNA"/>
</dbReference>
<reference evidence="3 4" key="1">
    <citation type="journal article" date="2019" name="Nat. Microbiol.">
        <title>Mediterranean grassland soil C-N compound turnover is dependent on rainfall and depth, and is mediated by genomically divergent microorganisms.</title>
        <authorList>
            <person name="Diamond S."/>
            <person name="Andeer P.F."/>
            <person name="Li Z."/>
            <person name="Crits-Christoph A."/>
            <person name="Burstein D."/>
            <person name="Anantharaman K."/>
            <person name="Lane K.R."/>
            <person name="Thomas B.C."/>
            <person name="Pan C."/>
            <person name="Northen T.R."/>
            <person name="Banfield J.F."/>
        </authorList>
    </citation>
    <scope>NUCLEOTIDE SEQUENCE [LARGE SCALE GENOMIC DNA]</scope>
    <source>
        <strain evidence="3">WS_8</strain>
    </source>
</reference>
<dbReference type="NCBIfam" id="TIGR00231">
    <property type="entry name" value="small_GTP"/>
    <property type="match status" value="1"/>
</dbReference>
<dbReference type="GO" id="GO:0005525">
    <property type="term" value="F:GTP binding"/>
    <property type="evidence" value="ECO:0007669"/>
    <property type="project" value="InterPro"/>
</dbReference>
<dbReference type="InterPro" id="IPR031166">
    <property type="entry name" value="G_ENGA"/>
</dbReference>
<comment type="similarity">
    <text evidence="1">Belongs to the TRAFAC class TrmE-Era-EngA-EngB-Septin-like GTPase superfamily. EngA (Der) GTPase family.</text>
</comment>
<dbReference type="PROSITE" id="PS51712">
    <property type="entry name" value="G_ENGA"/>
    <property type="match status" value="1"/>
</dbReference>
<evidence type="ECO:0000313" key="4">
    <source>
        <dbReference type="Proteomes" id="UP000316609"/>
    </source>
</evidence>
<feature type="non-terminal residue" evidence="3">
    <location>
        <position position="209"/>
    </location>
</feature>
<dbReference type="CDD" id="cd01894">
    <property type="entry name" value="EngA1"/>
    <property type="match status" value="1"/>
</dbReference>
<comment type="caution">
    <text evidence="3">The sequence shown here is derived from an EMBL/GenBank/DDBJ whole genome shotgun (WGS) entry which is preliminary data.</text>
</comment>
<dbReference type="Proteomes" id="UP000316609">
    <property type="component" value="Unassembled WGS sequence"/>
</dbReference>
<gene>
    <name evidence="3" type="ORF">E6K78_02665</name>
</gene>
<protein>
    <submittedName>
        <fullName evidence="3">GTP-binding protein</fullName>
    </submittedName>
</protein>
<evidence type="ECO:0000256" key="1">
    <source>
        <dbReference type="PROSITE-ProRule" id="PRU01049"/>
    </source>
</evidence>
<dbReference type="PRINTS" id="PR00326">
    <property type="entry name" value="GTP1OBG"/>
</dbReference>
<dbReference type="InterPro" id="IPR005225">
    <property type="entry name" value="Small_GTP-bd"/>
</dbReference>